<dbReference type="InterPro" id="IPR036397">
    <property type="entry name" value="RNaseH_sf"/>
</dbReference>
<protein>
    <submittedName>
        <fullName evidence="3">Transposon Ty3-I Gag-Pol polyprotein</fullName>
    </submittedName>
</protein>
<dbReference type="PANTHER" id="PTHR37984:SF5">
    <property type="entry name" value="PROTEIN NYNRIN-LIKE"/>
    <property type="match status" value="1"/>
</dbReference>
<reference evidence="3 4" key="1">
    <citation type="submission" date="2019-08" db="EMBL/GenBank/DDBJ databases">
        <title>Whole genome of Aphis craccivora.</title>
        <authorList>
            <person name="Voronova N.V."/>
            <person name="Shulinski R.S."/>
            <person name="Bandarenka Y.V."/>
            <person name="Zhorov D.G."/>
            <person name="Warner D."/>
        </authorList>
    </citation>
    <scope>NUCLEOTIDE SEQUENCE [LARGE SCALE GENOMIC DNA]</scope>
    <source>
        <strain evidence="3">180601</strain>
        <tissue evidence="3">Whole Body</tissue>
    </source>
</reference>
<dbReference type="EMBL" id="VUJU01014314">
    <property type="protein sequence ID" value="KAF0702337.1"/>
    <property type="molecule type" value="Genomic_DNA"/>
</dbReference>
<dbReference type="InterPro" id="IPR012337">
    <property type="entry name" value="RNaseH-like_sf"/>
</dbReference>
<dbReference type="AlphaFoldDB" id="A0A6G0VMK9"/>
<organism evidence="3 4">
    <name type="scientific">Aphis craccivora</name>
    <name type="common">Cowpea aphid</name>
    <dbReference type="NCBI Taxonomy" id="307492"/>
    <lineage>
        <taxon>Eukaryota</taxon>
        <taxon>Metazoa</taxon>
        <taxon>Ecdysozoa</taxon>
        <taxon>Arthropoda</taxon>
        <taxon>Hexapoda</taxon>
        <taxon>Insecta</taxon>
        <taxon>Pterygota</taxon>
        <taxon>Neoptera</taxon>
        <taxon>Paraneoptera</taxon>
        <taxon>Hemiptera</taxon>
        <taxon>Sternorrhyncha</taxon>
        <taxon>Aphidomorpha</taxon>
        <taxon>Aphidoidea</taxon>
        <taxon>Aphididae</taxon>
        <taxon>Aphidini</taxon>
        <taxon>Aphis</taxon>
        <taxon>Aphis</taxon>
    </lineage>
</organism>
<dbReference type="InterPro" id="IPR001584">
    <property type="entry name" value="Integrase_cat-core"/>
</dbReference>
<dbReference type="PROSITE" id="PS50994">
    <property type="entry name" value="INTEGRASE"/>
    <property type="match status" value="1"/>
</dbReference>
<dbReference type="PANTHER" id="PTHR37984">
    <property type="entry name" value="PROTEIN CBG26694"/>
    <property type="match status" value="1"/>
</dbReference>
<evidence type="ECO:0000313" key="4">
    <source>
        <dbReference type="Proteomes" id="UP000478052"/>
    </source>
</evidence>
<dbReference type="InterPro" id="IPR050951">
    <property type="entry name" value="Retrovirus_Pol_polyprotein"/>
</dbReference>
<dbReference type="GO" id="GO:0015074">
    <property type="term" value="P:DNA integration"/>
    <property type="evidence" value="ECO:0007669"/>
    <property type="project" value="InterPro"/>
</dbReference>
<feature type="domain" description="Integrase catalytic" evidence="2">
    <location>
        <begin position="47"/>
        <end position="206"/>
    </location>
</feature>
<dbReference type="OrthoDB" id="6628535at2759"/>
<gene>
    <name evidence="3" type="ORF">FWK35_00036220</name>
</gene>
<keyword evidence="4" id="KW-1185">Reference proteome</keyword>
<dbReference type="Gene3D" id="3.30.420.10">
    <property type="entry name" value="Ribonuclease H-like superfamily/Ribonuclease H"/>
    <property type="match status" value="1"/>
</dbReference>
<proteinExistence type="predicted"/>
<accession>A0A6G0VMK9</accession>
<evidence type="ECO:0000256" key="1">
    <source>
        <dbReference type="SAM" id="MobiDB-lite"/>
    </source>
</evidence>
<comment type="caution">
    <text evidence="3">The sequence shown here is derived from an EMBL/GenBank/DDBJ whole genome shotgun (WGS) entry which is preliminary data.</text>
</comment>
<evidence type="ECO:0000259" key="2">
    <source>
        <dbReference type="PROSITE" id="PS50994"/>
    </source>
</evidence>
<dbReference type="Proteomes" id="UP000478052">
    <property type="component" value="Unassembled WGS sequence"/>
</dbReference>
<name>A0A6G0VMK9_APHCR</name>
<evidence type="ECO:0000313" key="3">
    <source>
        <dbReference type="EMBL" id="KAF0702337.1"/>
    </source>
</evidence>
<sequence length="339" mass="39047">MQKKINPFYTARNLTKNIKRICKRCTVCIKNKSRGQDKIGLMSHLGPSTRPFEIVSIDTIGGFGGSRSTKKYLHLLVDHFTRYAYIVTSRAQNASDFIKLVKNITKINNIGMILTDQYPGINSKEFKKFLDESSIPIIFTAVNAPFSNGLNERLNQTLVNKIRCVINGKERKMAWTTIAHECVKKYNETEHTVTGFAPEYLLNGTDVTMLPKELKQEYPEHSWIQNRKKALKNTIISHNYNKKLFDKNRKYLEFNIGDKVFVENGNRLNRKKLDELKIGPYEITEKLSNSIYRVNTDHRKAESNLYHITKLIPAPAVEEDDYGDEKTDGDQASLMFNKN</sequence>
<feature type="region of interest" description="Disordered" evidence="1">
    <location>
        <begin position="319"/>
        <end position="339"/>
    </location>
</feature>
<dbReference type="SUPFAM" id="SSF53098">
    <property type="entry name" value="Ribonuclease H-like"/>
    <property type="match status" value="1"/>
</dbReference>
<dbReference type="GO" id="GO:0003676">
    <property type="term" value="F:nucleic acid binding"/>
    <property type="evidence" value="ECO:0007669"/>
    <property type="project" value="InterPro"/>
</dbReference>